<feature type="transmembrane region" description="Helical" evidence="12">
    <location>
        <begin position="203"/>
        <end position="227"/>
    </location>
</feature>
<evidence type="ECO:0000259" key="13">
    <source>
        <dbReference type="PROSITE" id="PS50939"/>
    </source>
</evidence>
<dbReference type="OrthoDB" id="432881at2759"/>
<comment type="cofactor">
    <cofactor evidence="1">
        <name>heme b</name>
        <dbReference type="ChEBI" id="CHEBI:60344"/>
    </cofactor>
</comment>
<dbReference type="PANTHER" id="PTHR15422:SF43">
    <property type="entry name" value="ASCORBATE FERRIREDUCTASE (TRANSMEMBRANE)"/>
    <property type="match status" value="1"/>
</dbReference>
<dbReference type="VEuPathDB" id="VectorBase:MDOA004241"/>
<dbReference type="GO" id="GO:0140575">
    <property type="term" value="F:transmembrane monodehydroascorbate reductase activity"/>
    <property type="evidence" value="ECO:0007669"/>
    <property type="project" value="InterPro"/>
</dbReference>
<dbReference type="STRING" id="7370.A0A1I8MF19"/>
<evidence type="ECO:0000313" key="16">
    <source>
        <dbReference type="RefSeq" id="XP_005175689.1"/>
    </source>
</evidence>
<reference evidence="14" key="1">
    <citation type="submission" date="2020-05" db="UniProtKB">
        <authorList>
            <consortium name="EnsemblMetazoa"/>
        </authorList>
    </citation>
    <scope>IDENTIFICATION</scope>
    <source>
        <strain evidence="14">Aabys</strain>
    </source>
</reference>
<accession>A0A1I8MF19</accession>
<dbReference type="RefSeq" id="XP_005175689.1">
    <property type="nucleotide sequence ID" value="XM_005175632.2"/>
</dbReference>
<dbReference type="PANTHER" id="PTHR15422">
    <property type="entry name" value="OS05G0565100 PROTEIN"/>
    <property type="match status" value="1"/>
</dbReference>
<dbReference type="InterPro" id="IPR045150">
    <property type="entry name" value="CYB561D1/2"/>
</dbReference>
<evidence type="ECO:0000256" key="3">
    <source>
        <dbReference type="ARBA" id="ARBA00022448"/>
    </source>
</evidence>
<evidence type="ECO:0000256" key="7">
    <source>
        <dbReference type="ARBA" id="ARBA00022982"/>
    </source>
</evidence>
<proteinExistence type="predicted"/>
<feature type="domain" description="Cytochrome b561" evidence="13">
    <location>
        <begin position="31"/>
        <end position="227"/>
    </location>
</feature>
<dbReference type="Proteomes" id="UP001652621">
    <property type="component" value="Unplaced"/>
</dbReference>
<dbReference type="GeneID" id="101899214"/>
<name>A0A1I8MF19_MUSDO</name>
<feature type="transmembrane region" description="Helical" evidence="12">
    <location>
        <begin position="99"/>
        <end position="121"/>
    </location>
</feature>
<keyword evidence="8 12" id="KW-1133">Transmembrane helix</keyword>
<feature type="transmembrane region" description="Helical" evidence="12">
    <location>
        <begin position="173"/>
        <end position="191"/>
    </location>
</feature>
<keyword evidence="3" id="KW-0813">Transport</keyword>
<dbReference type="EC" id="7.2.1.3" evidence="11"/>
<keyword evidence="6" id="KW-0479">Metal-binding</keyword>
<dbReference type="EnsemblMetazoa" id="MDOA004241-RB">
    <property type="protein sequence ID" value="MDOA004241-PB"/>
    <property type="gene ID" value="MDOA004241"/>
</dbReference>
<feature type="transmembrane region" description="Helical" evidence="12">
    <location>
        <begin position="60"/>
        <end position="78"/>
    </location>
</feature>
<dbReference type="SMART" id="SM00665">
    <property type="entry name" value="B561"/>
    <property type="match status" value="1"/>
</dbReference>
<evidence type="ECO:0000256" key="2">
    <source>
        <dbReference type="ARBA" id="ARBA00004141"/>
    </source>
</evidence>
<dbReference type="Pfam" id="PF03188">
    <property type="entry name" value="Cytochrom_B561"/>
    <property type="match status" value="1"/>
</dbReference>
<dbReference type="InterPro" id="IPR006593">
    <property type="entry name" value="Cyt_b561/ferric_Rdtase_TM"/>
</dbReference>
<comment type="subcellular location">
    <subcellularLocation>
        <location evidence="2">Membrane</location>
        <topology evidence="2">Multi-pass membrane protein</topology>
    </subcellularLocation>
</comment>
<dbReference type="eggNOG" id="ENOG502S9SJ">
    <property type="taxonomic scope" value="Eukaryota"/>
</dbReference>
<evidence type="ECO:0000256" key="12">
    <source>
        <dbReference type="SAM" id="Phobius"/>
    </source>
</evidence>
<evidence type="ECO:0000256" key="10">
    <source>
        <dbReference type="ARBA" id="ARBA00023136"/>
    </source>
</evidence>
<keyword evidence="4" id="KW-0349">Heme</keyword>
<keyword evidence="7" id="KW-0249">Electron transport</keyword>
<evidence type="ECO:0000256" key="9">
    <source>
        <dbReference type="ARBA" id="ARBA00023004"/>
    </source>
</evidence>
<evidence type="ECO:0000256" key="6">
    <source>
        <dbReference type="ARBA" id="ARBA00022723"/>
    </source>
</evidence>
<evidence type="ECO:0000256" key="8">
    <source>
        <dbReference type="ARBA" id="ARBA00022989"/>
    </source>
</evidence>
<dbReference type="AlphaFoldDB" id="A0A1I8MF19"/>
<keyword evidence="15" id="KW-1185">Reference proteome</keyword>
<feature type="transmembrane region" description="Helical" evidence="12">
    <location>
        <begin position="133"/>
        <end position="153"/>
    </location>
</feature>
<evidence type="ECO:0000313" key="15">
    <source>
        <dbReference type="Proteomes" id="UP001652621"/>
    </source>
</evidence>
<organism evidence="14">
    <name type="scientific">Musca domestica</name>
    <name type="common">House fly</name>
    <dbReference type="NCBI Taxonomy" id="7370"/>
    <lineage>
        <taxon>Eukaryota</taxon>
        <taxon>Metazoa</taxon>
        <taxon>Ecdysozoa</taxon>
        <taxon>Arthropoda</taxon>
        <taxon>Hexapoda</taxon>
        <taxon>Insecta</taxon>
        <taxon>Pterygota</taxon>
        <taxon>Neoptera</taxon>
        <taxon>Endopterygota</taxon>
        <taxon>Diptera</taxon>
        <taxon>Brachycera</taxon>
        <taxon>Muscomorpha</taxon>
        <taxon>Muscoidea</taxon>
        <taxon>Muscidae</taxon>
        <taxon>Musca</taxon>
    </lineage>
</organism>
<evidence type="ECO:0000256" key="4">
    <source>
        <dbReference type="ARBA" id="ARBA00022617"/>
    </source>
</evidence>
<evidence type="ECO:0000256" key="1">
    <source>
        <dbReference type="ARBA" id="ARBA00001970"/>
    </source>
</evidence>
<dbReference type="Gene3D" id="1.20.120.1770">
    <property type="match status" value="1"/>
</dbReference>
<evidence type="ECO:0000256" key="5">
    <source>
        <dbReference type="ARBA" id="ARBA00022692"/>
    </source>
</evidence>
<keyword evidence="10 12" id="KW-0472">Membrane</keyword>
<sequence length="236" mass="26009">MSTKTTKPAAAPKPKTRAELVKGVWAQIQSVLNTINHTLILLVAVFVTLLARNLDFKDTAMHMFMTVIGWHFLAAEALMSHYAHNPVTSKLSHRNKSRFHGILQVIGGSMALLGALGKIQSTEVHFTTWHGKIGLASTFLCAASLLGGTVNFFQPKFAHKIYSQAEIKYRHNLFGIIGFTVAMVTVILGYYTPFFVKYVDNSAIPAFVLASGLVLLFTLIGPVTSLLDKLKHKKKK</sequence>
<gene>
    <name evidence="14" type="primary">101899214</name>
    <name evidence="16" type="synonym">LOC101899214</name>
</gene>
<keyword evidence="9" id="KW-0408">Iron</keyword>
<dbReference type="GO" id="GO:0016020">
    <property type="term" value="C:membrane"/>
    <property type="evidence" value="ECO:0007669"/>
    <property type="project" value="UniProtKB-SubCell"/>
</dbReference>
<evidence type="ECO:0000313" key="14">
    <source>
        <dbReference type="EnsemblMetazoa" id="MDOA004241-PB"/>
    </source>
</evidence>
<dbReference type="GO" id="GO:0140571">
    <property type="term" value="F:transmembrane ascorbate ferrireductase activity"/>
    <property type="evidence" value="ECO:0007669"/>
    <property type="project" value="UniProtKB-EC"/>
</dbReference>
<dbReference type="KEGG" id="mde:101899214"/>
<evidence type="ECO:0000256" key="11">
    <source>
        <dbReference type="ARBA" id="ARBA00024225"/>
    </source>
</evidence>
<dbReference type="GO" id="GO:0046872">
    <property type="term" value="F:metal ion binding"/>
    <property type="evidence" value="ECO:0007669"/>
    <property type="project" value="UniProtKB-KW"/>
</dbReference>
<reference evidence="16" key="2">
    <citation type="submission" date="2025-04" db="UniProtKB">
        <authorList>
            <consortium name="RefSeq"/>
        </authorList>
    </citation>
    <scope>IDENTIFICATION</scope>
    <source>
        <strain evidence="16">Aabys</strain>
    </source>
</reference>
<feature type="transmembrane region" description="Helical" evidence="12">
    <location>
        <begin position="35"/>
        <end position="54"/>
    </location>
</feature>
<dbReference type="VEuPathDB" id="VectorBase:MDOMA2_002394"/>
<keyword evidence="5 12" id="KW-0812">Transmembrane</keyword>
<protein>
    <recommendedName>
        <fullName evidence="11">ascorbate ferrireductase (transmembrane)</fullName>
        <ecNumber evidence="11">7.2.1.3</ecNumber>
    </recommendedName>
</protein>
<dbReference type="PROSITE" id="PS50939">
    <property type="entry name" value="CYTOCHROME_B561"/>
    <property type="match status" value="1"/>
</dbReference>